<gene>
    <name evidence="3" type="ORF">MKZ38_002187</name>
</gene>
<keyword evidence="2" id="KW-0472">Membrane</keyword>
<proteinExistence type="predicted"/>
<evidence type="ECO:0000313" key="4">
    <source>
        <dbReference type="Proteomes" id="UP001201980"/>
    </source>
</evidence>
<dbReference type="AlphaFoldDB" id="A0AAD5WSL0"/>
<reference evidence="3" key="1">
    <citation type="submission" date="2022-07" db="EMBL/GenBank/DDBJ databases">
        <title>Draft genome sequence of Zalerion maritima ATCC 34329, a (micro)plastics degrading marine fungus.</title>
        <authorList>
            <person name="Paco A."/>
            <person name="Goncalves M.F.M."/>
            <person name="Rocha-Santos T.A.P."/>
            <person name="Alves A."/>
        </authorList>
    </citation>
    <scope>NUCLEOTIDE SEQUENCE</scope>
    <source>
        <strain evidence="3">ATCC 34329</strain>
    </source>
</reference>
<dbReference type="Proteomes" id="UP001201980">
    <property type="component" value="Unassembled WGS sequence"/>
</dbReference>
<feature type="region of interest" description="Disordered" evidence="1">
    <location>
        <begin position="151"/>
        <end position="170"/>
    </location>
</feature>
<feature type="region of interest" description="Disordered" evidence="1">
    <location>
        <begin position="297"/>
        <end position="357"/>
    </location>
</feature>
<accession>A0AAD5WSL0</accession>
<feature type="compositionally biased region" description="Low complexity" evidence="1">
    <location>
        <begin position="151"/>
        <end position="165"/>
    </location>
</feature>
<sequence length="393" mass="40733">MITTSIAAAWSPSASCVTSDNIWRWILSGSSAYGVFGSPDQSTECFPDGYEPTGYFAGDSCPTDYTAACSRTKDGEVQVTCCPTVFDFSCGQSAPAASIRSTLRCVTSHSTPVSWTATVTDLVSDTEYTTFRTDSVGFNGYAIELRQATSTSTSASSRSTSPDTTGVADTGSVAADGIAVTTAATTATVATDSGNESSSTSAPSDSTSTSAAAAAGLSAAQSAGIGVGVSCGVIMAAVGAWLFFRRYRNSRNSNKPAGQGVEETFNGSGNQSGSLREDEKGPFEMIAVPTTTSARAFGSSVQLSPAGQQWEVDSGRSMNTSKSPVCGYEGQGHPPGHGPPSEPASEQRPSEMPMPGDLAFELPAMKTQSRADYVELPEQQHHDVYYELPGPGR</sequence>
<name>A0AAD5WSL0_9PEZI</name>
<feature type="compositionally biased region" description="Polar residues" evidence="1">
    <location>
        <begin position="265"/>
        <end position="274"/>
    </location>
</feature>
<feature type="compositionally biased region" description="Polar residues" evidence="1">
    <location>
        <begin position="297"/>
        <end position="307"/>
    </location>
</feature>
<protein>
    <submittedName>
        <fullName evidence="3">Uncharacterized protein</fullName>
    </submittedName>
</protein>
<evidence type="ECO:0000256" key="1">
    <source>
        <dbReference type="SAM" id="MobiDB-lite"/>
    </source>
</evidence>
<evidence type="ECO:0000256" key="2">
    <source>
        <dbReference type="SAM" id="Phobius"/>
    </source>
</evidence>
<evidence type="ECO:0000313" key="3">
    <source>
        <dbReference type="EMBL" id="KAJ2900952.1"/>
    </source>
</evidence>
<feature type="transmembrane region" description="Helical" evidence="2">
    <location>
        <begin position="223"/>
        <end position="244"/>
    </location>
</feature>
<comment type="caution">
    <text evidence="3">The sequence shown here is derived from an EMBL/GenBank/DDBJ whole genome shotgun (WGS) entry which is preliminary data.</text>
</comment>
<organism evidence="3 4">
    <name type="scientific">Zalerion maritima</name>
    <dbReference type="NCBI Taxonomy" id="339359"/>
    <lineage>
        <taxon>Eukaryota</taxon>
        <taxon>Fungi</taxon>
        <taxon>Dikarya</taxon>
        <taxon>Ascomycota</taxon>
        <taxon>Pezizomycotina</taxon>
        <taxon>Sordariomycetes</taxon>
        <taxon>Lulworthiomycetidae</taxon>
        <taxon>Lulworthiales</taxon>
        <taxon>Lulworthiaceae</taxon>
        <taxon>Zalerion</taxon>
    </lineage>
</organism>
<keyword evidence="4" id="KW-1185">Reference proteome</keyword>
<keyword evidence="2" id="KW-0812">Transmembrane</keyword>
<feature type="region of interest" description="Disordered" evidence="1">
    <location>
        <begin position="188"/>
        <end position="208"/>
    </location>
</feature>
<dbReference type="EMBL" id="JAKWBI020000164">
    <property type="protein sequence ID" value="KAJ2900952.1"/>
    <property type="molecule type" value="Genomic_DNA"/>
</dbReference>
<keyword evidence="2" id="KW-1133">Transmembrane helix</keyword>
<feature type="region of interest" description="Disordered" evidence="1">
    <location>
        <begin position="253"/>
        <end position="280"/>
    </location>
</feature>